<keyword evidence="1" id="KW-0862">Zinc</keyword>
<feature type="compositionally biased region" description="Polar residues" evidence="2">
    <location>
        <begin position="755"/>
        <end position="772"/>
    </location>
</feature>
<dbReference type="SMART" id="SM00184">
    <property type="entry name" value="RING"/>
    <property type="match status" value="2"/>
</dbReference>
<dbReference type="Pfam" id="PF13920">
    <property type="entry name" value="zf-C3HC4_3"/>
    <property type="match status" value="1"/>
</dbReference>
<feature type="compositionally biased region" description="Basic and acidic residues" evidence="2">
    <location>
        <begin position="783"/>
        <end position="796"/>
    </location>
</feature>
<accession>A0A8T0J061</accession>
<evidence type="ECO:0000259" key="3">
    <source>
        <dbReference type="PROSITE" id="PS50089"/>
    </source>
</evidence>
<dbReference type="InterPro" id="IPR013083">
    <property type="entry name" value="Znf_RING/FYVE/PHD"/>
</dbReference>
<protein>
    <recommendedName>
        <fullName evidence="3">RING-type domain-containing protein</fullName>
    </recommendedName>
</protein>
<feature type="compositionally biased region" description="Polar residues" evidence="2">
    <location>
        <begin position="483"/>
        <end position="493"/>
    </location>
</feature>
<dbReference type="Proteomes" id="UP000822688">
    <property type="component" value="Chromosome 2"/>
</dbReference>
<dbReference type="PROSITE" id="PS50089">
    <property type="entry name" value="ZF_RING_2"/>
    <property type="match status" value="1"/>
</dbReference>
<dbReference type="Gene3D" id="3.30.40.10">
    <property type="entry name" value="Zinc/RING finger domain, C3HC4 (zinc finger)"/>
    <property type="match status" value="2"/>
</dbReference>
<feature type="region of interest" description="Disordered" evidence="2">
    <location>
        <begin position="611"/>
        <end position="630"/>
    </location>
</feature>
<organism evidence="4 5">
    <name type="scientific">Ceratodon purpureus</name>
    <name type="common">Fire moss</name>
    <name type="synonym">Dicranum purpureum</name>
    <dbReference type="NCBI Taxonomy" id="3225"/>
    <lineage>
        <taxon>Eukaryota</taxon>
        <taxon>Viridiplantae</taxon>
        <taxon>Streptophyta</taxon>
        <taxon>Embryophyta</taxon>
        <taxon>Bryophyta</taxon>
        <taxon>Bryophytina</taxon>
        <taxon>Bryopsida</taxon>
        <taxon>Dicranidae</taxon>
        <taxon>Pseudoditrichales</taxon>
        <taxon>Ditrichaceae</taxon>
        <taxon>Ceratodon</taxon>
    </lineage>
</organism>
<reference evidence="4" key="1">
    <citation type="submission" date="2020-06" db="EMBL/GenBank/DDBJ databases">
        <title>WGS assembly of Ceratodon purpureus strain R40.</title>
        <authorList>
            <person name="Carey S.B."/>
            <person name="Jenkins J."/>
            <person name="Shu S."/>
            <person name="Lovell J.T."/>
            <person name="Sreedasyam A."/>
            <person name="Maumus F."/>
            <person name="Tiley G.P."/>
            <person name="Fernandez-Pozo N."/>
            <person name="Barry K."/>
            <person name="Chen C."/>
            <person name="Wang M."/>
            <person name="Lipzen A."/>
            <person name="Daum C."/>
            <person name="Saski C.A."/>
            <person name="Payton A.C."/>
            <person name="Mcbreen J.C."/>
            <person name="Conrad R.E."/>
            <person name="Kollar L.M."/>
            <person name="Olsson S."/>
            <person name="Huttunen S."/>
            <person name="Landis J.B."/>
            <person name="Wickett N.J."/>
            <person name="Johnson M.G."/>
            <person name="Rensing S.A."/>
            <person name="Grimwood J."/>
            <person name="Schmutz J."/>
            <person name="Mcdaniel S.F."/>
        </authorList>
    </citation>
    <scope>NUCLEOTIDE SEQUENCE</scope>
    <source>
        <strain evidence="4">R40</strain>
    </source>
</reference>
<feature type="region of interest" description="Disordered" evidence="2">
    <location>
        <begin position="718"/>
        <end position="796"/>
    </location>
</feature>
<dbReference type="AlphaFoldDB" id="A0A8T0J061"/>
<keyword evidence="1" id="KW-0479">Metal-binding</keyword>
<dbReference type="GO" id="GO:0008270">
    <property type="term" value="F:zinc ion binding"/>
    <property type="evidence" value="ECO:0007669"/>
    <property type="project" value="UniProtKB-KW"/>
</dbReference>
<proteinExistence type="predicted"/>
<evidence type="ECO:0000256" key="2">
    <source>
        <dbReference type="SAM" id="MobiDB-lite"/>
    </source>
</evidence>
<feature type="domain" description="RING-type" evidence="3">
    <location>
        <begin position="525"/>
        <end position="560"/>
    </location>
</feature>
<feature type="compositionally biased region" description="Polar residues" evidence="2">
    <location>
        <begin position="456"/>
        <end position="466"/>
    </location>
</feature>
<evidence type="ECO:0000313" key="5">
    <source>
        <dbReference type="Proteomes" id="UP000822688"/>
    </source>
</evidence>
<evidence type="ECO:0000256" key="1">
    <source>
        <dbReference type="PROSITE-ProRule" id="PRU00175"/>
    </source>
</evidence>
<keyword evidence="1" id="KW-0863">Zinc-finger</keyword>
<comment type="caution">
    <text evidence="4">The sequence shown here is derived from an EMBL/GenBank/DDBJ whole genome shotgun (WGS) entry which is preliminary data.</text>
</comment>
<feature type="region of interest" description="Disordered" evidence="2">
    <location>
        <begin position="449"/>
        <end position="502"/>
    </location>
</feature>
<keyword evidence="5" id="KW-1185">Reference proteome</keyword>
<dbReference type="EMBL" id="CM026422">
    <property type="protein sequence ID" value="KAG0588985.1"/>
    <property type="molecule type" value="Genomic_DNA"/>
</dbReference>
<gene>
    <name evidence="4" type="ORF">KC19_2G282900</name>
</gene>
<sequence>MHALTMEASRFICDGLPTGELIVSDIRDEVPESLDYRCHTTLAEQRAIKDLYHRVYDCPEPPNREITLAFARGLISMNLGRKVNWKQFSEERRKVREGLRKKAELRKEKRLRESENVDEESPTVLGKKRLSAGCPQQGFPETVGFLTPKSELALEGAAMVKKNPSRAGRHGVAPSWGPEEVDGLAQVISSTNMLLQEATVSMEQGRLELVSIEDRLRRSLLLRSDRVAMLSDSKAHLVRLSEQERTQRSSLEEKATRLRELEMSNDPMRGEEVKVVAAEVSRVNAEIESICFKKGLEDSAIRMYVEAIAGCEDIVAEMEASKLKMSAKHTDAESRVSSLKMIMSAMEEQLCRMRVGDGAAFFPLPLEGCPQTPMAVTHTINACPVCSLWFSCYNFSSLSCGHTYHPLCLYEHAQRATTCAVALCQQPFAMESLRAIGIRLAVVKAASTRTTKKPRTASSNKTPQSVGGSGYEPMSSWEKEAPVQQSQESSQKPTAAKPVLRNKSVEELHPYEGAASEDNGPSVQCTVCRMKEAALFIKPCGHDVFCMVCTQGLQFCPICDVKVVGWGRINRKSTMNPFLPAGGTSENASSDVLPTCTSTEGEGLKSLVAGEAKEQDAGQEEAEYGSTDSEEYTRTWCSDDVFLQGGARSRQDVATEVGEEITAEIGEERNGGHSEFESEDEMETRPGRVGVPSMKKSLKRFAAVKDLVAAEPLASTYKRRLSSPGPSATKKAPQDCQDIPKKRAVGRPAGKCGSRLTSGTRGPSVSKDTSAARTGHALRAAGRKRDLKEIIPAKFR</sequence>
<dbReference type="SUPFAM" id="SSF57850">
    <property type="entry name" value="RING/U-box"/>
    <property type="match status" value="2"/>
</dbReference>
<feature type="region of interest" description="Disordered" evidence="2">
    <location>
        <begin position="669"/>
        <end position="691"/>
    </location>
</feature>
<evidence type="ECO:0000313" key="4">
    <source>
        <dbReference type="EMBL" id="KAG0588985.1"/>
    </source>
</evidence>
<dbReference type="InterPro" id="IPR001841">
    <property type="entry name" value="Znf_RING"/>
</dbReference>
<name>A0A8T0J061_CERPU</name>